<dbReference type="RefSeq" id="WP_251796860.1">
    <property type="nucleotide sequence ID" value="NZ_JAMQOL010000006.1"/>
</dbReference>
<accession>A0ABT0XTA9</accession>
<name>A0ABT0XTA9_9ACTN</name>
<feature type="transmembrane region" description="Helical" evidence="1">
    <location>
        <begin position="12"/>
        <end position="33"/>
    </location>
</feature>
<evidence type="ECO:0008006" key="4">
    <source>
        <dbReference type="Google" id="ProtNLM"/>
    </source>
</evidence>
<keyword evidence="1" id="KW-0472">Membrane</keyword>
<sequence length="66" mass="6913">MRGPSARREFGFVFAVAVFGVALVLVVAFAPWYPGVGANPAEVNPSLWQQVSALLSGVVETTAPLP</sequence>
<dbReference type="Proteomes" id="UP001523216">
    <property type="component" value="Unassembled WGS sequence"/>
</dbReference>
<keyword evidence="1" id="KW-1133">Transmembrane helix</keyword>
<dbReference type="EMBL" id="JAMQOL010000006">
    <property type="protein sequence ID" value="MCM4077005.1"/>
    <property type="molecule type" value="Genomic_DNA"/>
</dbReference>
<organism evidence="2 3">
    <name type="scientific">Paractinoplanes hotanensis</name>
    <dbReference type="NCBI Taxonomy" id="2906497"/>
    <lineage>
        <taxon>Bacteria</taxon>
        <taxon>Bacillati</taxon>
        <taxon>Actinomycetota</taxon>
        <taxon>Actinomycetes</taxon>
        <taxon>Micromonosporales</taxon>
        <taxon>Micromonosporaceae</taxon>
        <taxon>Paractinoplanes</taxon>
    </lineage>
</organism>
<gene>
    <name evidence="2" type="ORF">LXN57_05425</name>
</gene>
<evidence type="ECO:0000256" key="1">
    <source>
        <dbReference type="SAM" id="Phobius"/>
    </source>
</evidence>
<keyword evidence="3" id="KW-1185">Reference proteome</keyword>
<evidence type="ECO:0000313" key="3">
    <source>
        <dbReference type="Proteomes" id="UP001523216"/>
    </source>
</evidence>
<keyword evidence="1" id="KW-0812">Transmembrane</keyword>
<comment type="caution">
    <text evidence="2">The sequence shown here is derived from an EMBL/GenBank/DDBJ whole genome shotgun (WGS) entry which is preliminary data.</text>
</comment>
<protein>
    <recommendedName>
        <fullName evidence="4">ABC transporter permease</fullName>
    </recommendedName>
</protein>
<evidence type="ECO:0000313" key="2">
    <source>
        <dbReference type="EMBL" id="MCM4077005.1"/>
    </source>
</evidence>
<proteinExistence type="predicted"/>
<reference evidence="2 3" key="1">
    <citation type="submission" date="2022-06" db="EMBL/GenBank/DDBJ databases">
        <title>Actinoplanes abujensis sp. nov., isolated from Nigerian arid soil.</title>
        <authorList>
            <person name="Ding P."/>
        </authorList>
    </citation>
    <scope>NUCLEOTIDE SEQUENCE [LARGE SCALE GENOMIC DNA]</scope>
    <source>
        <strain evidence="3">TRM88002</strain>
    </source>
</reference>